<sequence length="86" mass="9771">MQCCWDDGLHNSQWLDDGHLEPRFQHRDQWHRDGQQPGTGEHGQHGRRGGRVAPQRSAGRLRRHRHPLIPSTAALDSSSVFSSSLN</sequence>
<reference evidence="2" key="1">
    <citation type="submission" date="2014-09" db="EMBL/GenBank/DDBJ databases">
        <authorList>
            <person name="Magalhaes I.L.F."/>
            <person name="Oliveira U."/>
            <person name="Santos F.R."/>
            <person name="Vidigal T.H.D.A."/>
            <person name="Brescovit A.D."/>
            <person name="Santos A.J."/>
        </authorList>
    </citation>
    <scope>NUCLEOTIDE SEQUENCE</scope>
    <source>
        <tissue evidence="2">Shoot tissue taken approximately 20 cm above the soil surface</tissue>
    </source>
</reference>
<feature type="compositionally biased region" description="Low complexity" evidence="1">
    <location>
        <begin position="77"/>
        <end position="86"/>
    </location>
</feature>
<reference evidence="2" key="2">
    <citation type="journal article" date="2015" name="Data Brief">
        <title>Shoot transcriptome of the giant reed, Arundo donax.</title>
        <authorList>
            <person name="Barrero R.A."/>
            <person name="Guerrero F.D."/>
            <person name="Moolhuijzen P."/>
            <person name="Goolsby J.A."/>
            <person name="Tidwell J."/>
            <person name="Bellgard S.E."/>
            <person name="Bellgard M.I."/>
        </authorList>
    </citation>
    <scope>NUCLEOTIDE SEQUENCE</scope>
    <source>
        <tissue evidence="2">Shoot tissue taken approximately 20 cm above the soil surface</tissue>
    </source>
</reference>
<proteinExistence type="predicted"/>
<name>A0A0A9TZK4_ARUDO</name>
<evidence type="ECO:0000256" key="1">
    <source>
        <dbReference type="SAM" id="MobiDB-lite"/>
    </source>
</evidence>
<feature type="region of interest" description="Disordered" evidence="1">
    <location>
        <begin position="25"/>
        <end position="86"/>
    </location>
</feature>
<feature type="compositionally biased region" description="Basic and acidic residues" evidence="1">
    <location>
        <begin position="25"/>
        <end position="34"/>
    </location>
</feature>
<dbReference type="AlphaFoldDB" id="A0A0A9TZK4"/>
<organism evidence="2">
    <name type="scientific">Arundo donax</name>
    <name type="common">Giant reed</name>
    <name type="synonym">Donax arundinaceus</name>
    <dbReference type="NCBI Taxonomy" id="35708"/>
    <lineage>
        <taxon>Eukaryota</taxon>
        <taxon>Viridiplantae</taxon>
        <taxon>Streptophyta</taxon>
        <taxon>Embryophyta</taxon>
        <taxon>Tracheophyta</taxon>
        <taxon>Spermatophyta</taxon>
        <taxon>Magnoliopsida</taxon>
        <taxon>Liliopsida</taxon>
        <taxon>Poales</taxon>
        <taxon>Poaceae</taxon>
        <taxon>PACMAD clade</taxon>
        <taxon>Arundinoideae</taxon>
        <taxon>Arundineae</taxon>
        <taxon>Arundo</taxon>
    </lineage>
</organism>
<protein>
    <submittedName>
        <fullName evidence="2">Uncharacterized protein</fullName>
    </submittedName>
</protein>
<evidence type="ECO:0000313" key="2">
    <source>
        <dbReference type="EMBL" id="JAD14512.1"/>
    </source>
</evidence>
<accession>A0A0A9TZK4</accession>
<dbReference type="EMBL" id="GBRH01283383">
    <property type="protein sequence ID" value="JAD14512.1"/>
    <property type="molecule type" value="Transcribed_RNA"/>
</dbReference>